<dbReference type="Proteomes" id="UP000001867">
    <property type="component" value="Chromosome"/>
</dbReference>
<dbReference type="HOGENOM" id="CLU_1926290_0_0_6"/>
<name>B4SMJ1_STRM5</name>
<evidence type="ECO:0000313" key="1">
    <source>
        <dbReference type="EMBL" id="ACF52053.1"/>
    </source>
</evidence>
<dbReference type="KEGG" id="smt:Smal_2350"/>
<evidence type="ECO:0000313" key="2">
    <source>
        <dbReference type="Proteomes" id="UP000001867"/>
    </source>
</evidence>
<proteinExistence type="predicted"/>
<dbReference type="eggNOG" id="ENOG50300SH">
    <property type="taxonomic scope" value="Bacteria"/>
</dbReference>
<protein>
    <submittedName>
        <fullName evidence="1">Uncharacterized protein</fullName>
    </submittedName>
</protein>
<organism evidence="1 2">
    <name type="scientific">Stenotrophomonas maltophilia (strain R551-3)</name>
    <dbReference type="NCBI Taxonomy" id="391008"/>
    <lineage>
        <taxon>Bacteria</taxon>
        <taxon>Pseudomonadati</taxon>
        <taxon>Pseudomonadota</taxon>
        <taxon>Gammaproteobacteria</taxon>
        <taxon>Lysobacterales</taxon>
        <taxon>Lysobacteraceae</taxon>
        <taxon>Stenotrophomonas</taxon>
        <taxon>Stenotrophomonas maltophilia group</taxon>
    </lineage>
</organism>
<gene>
    <name evidence="1" type="ordered locus">Smal_2350</name>
</gene>
<reference evidence="1 2" key="1">
    <citation type="submission" date="2008-06" db="EMBL/GenBank/DDBJ databases">
        <title>Complete sequence of Stenotrophomonas maltophilia R551-3.</title>
        <authorList>
            <consortium name="US DOE Joint Genome Institute"/>
            <person name="Lucas S."/>
            <person name="Copeland A."/>
            <person name="Lapidus A."/>
            <person name="Glavina del Rio T."/>
            <person name="Dalin E."/>
            <person name="Tice H."/>
            <person name="Pitluck S."/>
            <person name="Chain P."/>
            <person name="Malfatti S."/>
            <person name="Shin M."/>
            <person name="Vergez L."/>
            <person name="Lang D."/>
            <person name="Schmutz J."/>
            <person name="Larimer F."/>
            <person name="Land M."/>
            <person name="Hauser L."/>
            <person name="Kyrpides N."/>
            <person name="Mikhailova N."/>
            <person name="Taghavi S."/>
            <person name="Monchy S."/>
            <person name="Newman L."/>
            <person name="Vangronsveld J."/>
            <person name="van der Lelie D."/>
            <person name="Richardson P."/>
        </authorList>
    </citation>
    <scope>NUCLEOTIDE SEQUENCE [LARGE SCALE GENOMIC DNA]</scope>
    <source>
        <strain evidence="1 2">R551-3</strain>
    </source>
</reference>
<dbReference type="EMBL" id="CP001111">
    <property type="protein sequence ID" value="ACF52053.1"/>
    <property type="molecule type" value="Genomic_DNA"/>
</dbReference>
<dbReference type="AlphaFoldDB" id="B4SMJ1"/>
<accession>B4SMJ1</accession>
<sequence>MSAGDSPYLAAESAMMQDGALSVEQSDAILVSDKAFEKTVQAFADDAGKRPEAQDLTAHYKQAIARSLGKNESLGEFACGYSLCIGSVRTGSAEEYEAWTEKFGLDAAAPTYSFSGLSKKLDQRNYEGRFVFSTDPAARSMITSQ</sequence>